<evidence type="ECO:0000256" key="8">
    <source>
        <dbReference type="PIRSR" id="PIRSR001589-1"/>
    </source>
</evidence>
<evidence type="ECO:0000313" key="10">
    <source>
        <dbReference type="EMBL" id="MBP1294535.1"/>
    </source>
</evidence>
<evidence type="ECO:0000256" key="7">
    <source>
        <dbReference type="ARBA" id="ARBA00048741"/>
    </source>
</evidence>
<dbReference type="Pfam" id="PF00733">
    <property type="entry name" value="Asn_synthase"/>
    <property type="match status" value="1"/>
</dbReference>
<evidence type="ECO:0000256" key="3">
    <source>
        <dbReference type="ARBA" id="ARBA00012737"/>
    </source>
</evidence>
<dbReference type="EC" id="6.3.5.4" evidence="3"/>
<dbReference type="InterPro" id="IPR051786">
    <property type="entry name" value="ASN_synthetase/amidase"/>
</dbReference>
<comment type="pathway">
    <text evidence="1">Amino-acid biosynthesis; L-asparagine biosynthesis; L-asparagine from L-aspartate (L-Gln route): step 1/1.</text>
</comment>
<keyword evidence="6 8" id="KW-0315">Glutamine amidotransferase</keyword>
<evidence type="ECO:0000256" key="6">
    <source>
        <dbReference type="ARBA" id="ARBA00022962"/>
    </source>
</evidence>
<dbReference type="Proteomes" id="UP000673383">
    <property type="component" value="Unassembled WGS sequence"/>
</dbReference>
<evidence type="ECO:0000256" key="1">
    <source>
        <dbReference type="ARBA" id="ARBA00005187"/>
    </source>
</evidence>
<accession>A0A1E3ERG0</accession>
<evidence type="ECO:0000313" key="11">
    <source>
        <dbReference type="Proteomes" id="UP000673383"/>
    </source>
</evidence>
<dbReference type="OrthoDB" id="9763290at2"/>
<organism evidence="10 11">
    <name type="scientific">Bradyrhizobium elkanii</name>
    <dbReference type="NCBI Taxonomy" id="29448"/>
    <lineage>
        <taxon>Bacteria</taxon>
        <taxon>Pseudomonadati</taxon>
        <taxon>Pseudomonadota</taxon>
        <taxon>Alphaproteobacteria</taxon>
        <taxon>Hyphomicrobiales</taxon>
        <taxon>Nitrobacteraceae</taxon>
        <taxon>Bradyrhizobium</taxon>
    </lineage>
</organism>
<keyword evidence="8" id="KW-0028">Amino-acid biosynthesis</keyword>
<name>A0A1E3ERG0_BRAEL</name>
<dbReference type="InterPro" id="IPR017932">
    <property type="entry name" value="GATase_2_dom"/>
</dbReference>
<keyword evidence="4 9" id="KW-0547">Nucleotide-binding</keyword>
<dbReference type="GO" id="GO:0005524">
    <property type="term" value="F:ATP binding"/>
    <property type="evidence" value="ECO:0007669"/>
    <property type="project" value="UniProtKB-KW"/>
</dbReference>
<reference evidence="10" key="1">
    <citation type="submission" date="2021-02" db="EMBL/GenBank/DDBJ databases">
        <title>Genomic Encyclopedia of Type Strains, Phase IV (KMG-V): Genome sequencing to study the core and pangenomes of soil and plant-associated prokaryotes.</title>
        <authorList>
            <person name="Whitman W."/>
        </authorList>
    </citation>
    <scope>NUCLEOTIDE SEQUENCE</scope>
    <source>
        <strain evidence="10">USDA 406</strain>
    </source>
</reference>
<feature type="binding site" evidence="9">
    <location>
        <position position="105"/>
    </location>
    <ligand>
        <name>L-glutamine</name>
        <dbReference type="ChEBI" id="CHEBI:58359"/>
    </ligand>
</feature>
<proteinExistence type="inferred from homology"/>
<dbReference type="GO" id="GO:0005829">
    <property type="term" value="C:cytosol"/>
    <property type="evidence" value="ECO:0007669"/>
    <property type="project" value="TreeGrafter"/>
</dbReference>
<evidence type="ECO:0000256" key="4">
    <source>
        <dbReference type="ARBA" id="ARBA00022741"/>
    </source>
</evidence>
<dbReference type="RefSeq" id="WP_069277032.1">
    <property type="nucleotide sequence ID" value="NZ_JAFICZ010000001.1"/>
</dbReference>
<keyword evidence="8" id="KW-0061">Asparagine biosynthesis</keyword>
<dbReference type="Gene3D" id="3.40.50.620">
    <property type="entry name" value="HUPs"/>
    <property type="match status" value="2"/>
</dbReference>
<dbReference type="InterPro" id="IPR014729">
    <property type="entry name" value="Rossmann-like_a/b/a_fold"/>
</dbReference>
<comment type="similarity">
    <text evidence="2">Belongs to the asparagine synthetase family.</text>
</comment>
<dbReference type="CDD" id="cd01991">
    <property type="entry name" value="Asn_synthase_B_C"/>
    <property type="match status" value="1"/>
</dbReference>
<keyword evidence="5 9" id="KW-0067">ATP-binding</keyword>
<evidence type="ECO:0000256" key="5">
    <source>
        <dbReference type="ARBA" id="ARBA00022840"/>
    </source>
</evidence>
<dbReference type="Pfam" id="PF13537">
    <property type="entry name" value="GATase_7"/>
    <property type="match status" value="1"/>
</dbReference>
<dbReference type="EMBL" id="JAFICZ010000001">
    <property type="protein sequence ID" value="MBP1294535.1"/>
    <property type="molecule type" value="Genomic_DNA"/>
</dbReference>
<sequence length="646" mass="71328">MCGISGIIGRLDENNRAALARMSKAMIHRGPDGHGSWTSTPDARGWGVMLDHRRLSILDLSSAGAQPMVDDTTGHVISFNGEIYNYVALRKSLESEGQSFRSSGDTAVMLRALGLHGLEAVGWLRGMFAFASWDPQQRRLLLARDQLGIKPLYIAQSSNPNTTWSLIFASELRALLASGLLGTPRLDPQAVASSVWNGFVVGPCTAVQGIELLAPGHYAEFDGAGRKISEQDFWRIPGESPKPTMDEATLASILEEGMKLHLASDVPLAVFLSGGIDSSAMANLAQLTADAPVHTFTLAFEDQQFNEAPFAKQTAAAIGTQHHEVMLSEQRFVDSLDDALDSLDQPTFDGLNAYFISRAIREAGFTVALSGTGGDELFGGYPTYRDLPILQQWCHRGRAFPRKWQAKAAALLTWPLRQSSHPVPPQTRWAKLPDMVDRSEDLLALYQMAYALFLPGFQDELLAPDFAGAVVDGLPDAMRRRLMAETAGRTAVSAISVMEQRLFLGERLLRDNDAASMASSLEQRVPLVDHVLFESVDALSDRARYQPLGRKNMLRRIGLRGLDPALFERPKTGFVMPFDRWIRRGLKDAMDRTMRDPQAIAPTGLNPAAVERLWRAFLDGAPGMYWSRVWSIYAFVRWCHRNGVYA</sequence>
<dbReference type="SUPFAM" id="SSF56235">
    <property type="entry name" value="N-terminal nucleophile aminohydrolases (Ntn hydrolases)"/>
    <property type="match status" value="1"/>
</dbReference>
<dbReference type="NCBIfam" id="TIGR01536">
    <property type="entry name" value="asn_synth_AEB"/>
    <property type="match status" value="1"/>
</dbReference>
<dbReference type="CDD" id="cd00712">
    <property type="entry name" value="AsnB"/>
    <property type="match status" value="1"/>
</dbReference>
<keyword evidence="10" id="KW-0436">Ligase</keyword>
<feature type="binding site" evidence="9">
    <location>
        <begin position="370"/>
        <end position="371"/>
    </location>
    <ligand>
        <name>ATP</name>
        <dbReference type="ChEBI" id="CHEBI:30616"/>
    </ligand>
</feature>
<comment type="catalytic activity">
    <reaction evidence="7">
        <text>L-aspartate + L-glutamine + ATP + H2O = L-asparagine + L-glutamate + AMP + diphosphate + H(+)</text>
        <dbReference type="Rhea" id="RHEA:12228"/>
        <dbReference type="ChEBI" id="CHEBI:15377"/>
        <dbReference type="ChEBI" id="CHEBI:15378"/>
        <dbReference type="ChEBI" id="CHEBI:29985"/>
        <dbReference type="ChEBI" id="CHEBI:29991"/>
        <dbReference type="ChEBI" id="CHEBI:30616"/>
        <dbReference type="ChEBI" id="CHEBI:33019"/>
        <dbReference type="ChEBI" id="CHEBI:58048"/>
        <dbReference type="ChEBI" id="CHEBI:58359"/>
        <dbReference type="ChEBI" id="CHEBI:456215"/>
        <dbReference type="EC" id="6.3.5.4"/>
    </reaction>
</comment>
<dbReference type="PANTHER" id="PTHR43284:SF1">
    <property type="entry name" value="ASPARAGINE SYNTHETASE"/>
    <property type="match status" value="1"/>
</dbReference>
<feature type="active site" description="For GATase activity" evidence="8">
    <location>
        <position position="2"/>
    </location>
</feature>
<evidence type="ECO:0000256" key="9">
    <source>
        <dbReference type="PIRSR" id="PIRSR001589-2"/>
    </source>
</evidence>
<dbReference type="InterPro" id="IPR006426">
    <property type="entry name" value="Asn_synth_AEB"/>
</dbReference>
<dbReference type="InterPro" id="IPR033738">
    <property type="entry name" value="AsnB_N"/>
</dbReference>
<dbReference type="PROSITE" id="PS51278">
    <property type="entry name" value="GATASE_TYPE_2"/>
    <property type="match status" value="1"/>
</dbReference>
<protein>
    <recommendedName>
        <fullName evidence="3">asparagine synthase (glutamine-hydrolyzing)</fullName>
        <ecNumber evidence="3">6.3.5.4</ecNumber>
    </recommendedName>
</protein>
<dbReference type="InterPro" id="IPR001962">
    <property type="entry name" value="Asn_synthase"/>
</dbReference>
<evidence type="ECO:0000256" key="2">
    <source>
        <dbReference type="ARBA" id="ARBA00005752"/>
    </source>
</evidence>
<dbReference type="PANTHER" id="PTHR43284">
    <property type="entry name" value="ASPARAGINE SYNTHETASE (GLUTAMINE-HYDROLYZING)"/>
    <property type="match status" value="1"/>
</dbReference>
<dbReference type="SUPFAM" id="SSF52402">
    <property type="entry name" value="Adenine nucleotide alpha hydrolases-like"/>
    <property type="match status" value="1"/>
</dbReference>
<dbReference type="GO" id="GO:0006529">
    <property type="term" value="P:asparagine biosynthetic process"/>
    <property type="evidence" value="ECO:0007669"/>
    <property type="project" value="UniProtKB-KW"/>
</dbReference>
<dbReference type="AlphaFoldDB" id="A0A1E3ERG0"/>
<dbReference type="InterPro" id="IPR029055">
    <property type="entry name" value="Ntn_hydrolases_N"/>
</dbReference>
<dbReference type="Gene3D" id="3.60.20.10">
    <property type="entry name" value="Glutamine Phosphoribosylpyrophosphate, subunit 1, domain 1"/>
    <property type="match status" value="1"/>
</dbReference>
<dbReference type="PIRSF" id="PIRSF001589">
    <property type="entry name" value="Asn_synthetase_glu-h"/>
    <property type="match status" value="1"/>
</dbReference>
<gene>
    <name evidence="10" type="ORF">JOH49_004288</name>
</gene>
<comment type="caution">
    <text evidence="10">The sequence shown here is derived from an EMBL/GenBank/DDBJ whole genome shotgun (WGS) entry which is preliminary data.</text>
</comment>
<dbReference type="GO" id="GO:0004066">
    <property type="term" value="F:asparagine synthase (glutamine-hydrolyzing) activity"/>
    <property type="evidence" value="ECO:0007669"/>
    <property type="project" value="UniProtKB-EC"/>
</dbReference>